<dbReference type="Gene3D" id="1.10.287.130">
    <property type="match status" value="1"/>
</dbReference>
<feature type="transmembrane region" description="Helical" evidence="14">
    <location>
        <begin position="113"/>
        <end position="133"/>
    </location>
</feature>
<dbReference type="InterPro" id="IPR036097">
    <property type="entry name" value="HisK_dim/P_sf"/>
</dbReference>
<dbReference type="InterPro" id="IPR036890">
    <property type="entry name" value="HATPase_C_sf"/>
</dbReference>
<evidence type="ECO:0000313" key="17">
    <source>
        <dbReference type="Proteomes" id="UP001649230"/>
    </source>
</evidence>
<dbReference type="CDD" id="cd00082">
    <property type="entry name" value="HisKA"/>
    <property type="match status" value="1"/>
</dbReference>
<evidence type="ECO:0000256" key="5">
    <source>
        <dbReference type="ARBA" id="ARBA00022553"/>
    </source>
</evidence>
<feature type="transmembrane region" description="Helical" evidence="14">
    <location>
        <begin position="145"/>
        <end position="164"/>
    </location>
</feature>
<dbReference type="EC" id="2.7.13.3" evidence="3"/>
<dbReference type="InterPro" id="IPR003594">
    <property type="entry name" value="HATPase_dom"/>
</dbReference>
<dbReference type="Gene3D" id="3.30.565.10">
    <property type="entry name" value="Histidine kinase-like ATPase, C-terminal domain"/>
    <property type="match status" value="1"/>
</dbReference>
<dbReference type="InterPro" id="IPR011620">
    <property type="entry name" value="Sig_transdc_His_kinase_LytS_TM"/>
</dbReference>
<dbReference type="EMBL" id="CP090978">
    <property type="protein sequence ID" value="UJF36290.1"/>
    <property type="molecule type" value="Genomic_DNA"/>
</dbReference>
<keyword evidence="13 14" id="KW-0472">Membrane</keyword>
<keyword evidence="17" id="KW-1185">Reference proteome</keyword>
<keyword evidence="5" id="KW-0597">Phosphoprotein</keyword>
<reference evidence="16 17" key="1">
    <citation type="journal article" date="2024" name="Int. J. Syst. Evol. Microbiol.">
        <title>Paenibacillus hexagrammi sp. nov., a novel bacterium isolated from the gut content of Hexagrammos agrammus.</title>
        <authorList>
            <person name="Jung H.K."/>
            <person name="Kim D.G."/>
            <person name="Zin H."/>
            <person name="Park J."/>
            <person name="Jung H."/>
            <person name="Kim Y.O."/>
            <person name="Kong H.J."/>
            <person name="Kim J.W."/>
            <person name="Kim Y.S."/>
        </authorList>
    </citation>
    <scope>NUCLEOTIDE SEQUENCE [LARGE SCALE GENOMIC DNA]</scope>
    <source>
        <strain evidence="16 17">YPD9-1</strain>
    </source>
</reference>
<dbReference type="InterPro" id="IPR003661">
    <property type="entry name" value="HisK_dim/P_dom"/>
</dbReference>
<dbReference type="CDD" id="cd00075">
    <property type="entry name" value="HATPase"/>
    <property type="match status" value="1"/>
</dbReference>
<evidence type="ECO:0000256" key="9">
    <source>
        <dbReference type="ARBA" id="ARBA00022777"/>
    </source>
</evidence>
<dbReference type="PANTHER" id="PTHR43065:SF46">
    <property type="entry name" value="C4-DICARBOXYLATE TRANSPORT SENSOR PROTEIN DCTB"/>
    <property type="match status" value="1"/>
</dbReference>
<comment type="catalytic activity">
    <reaction evidence="1">
        <text>ATP + protein L-histidine = ADP + protein N-phospho-L-histidine.</text>
        <dbReference type="EC" id="2.7.13.3"/>
    </reaction>
</comment>
<comment type="subcellular location">
    <subcellularLocation>
        <location evidence="2">Cell membrane</location>
        <topology evidence="2">Multi-pass membrane protein</topology>
    </subcellularLocation>
</comment>
<accession>A0ABY3SRW7</accession>
<keyword evidence="9" id="KW-0418">Kinase</keyword>
<dbReference type="SUPFAM" id="SSF47384">
    <property type="entry name" value="Homodimeric domain of signal transducing histidine kinase"/>
    <property type="match status" value="1"/>
</dbReference>
<dbReference type="PANTHER" id="PTHR43065">
    <property type="entry name" value="SENSOR HISTIDINE KINASE"/>
    <property type="match status" value="1"/>
</dbReference>
<evidence type="ECO:0000256" key="3">
    <source>
        <dbReference type="ARBA" id="ARBA00012438"/>
    </source>
</evidence>
<dbReference type="Pfam" id="PF02518">
    <property type="entry name" value="HATPase_c"/>
    <property type="match status" value="1"/>
</dbReference>
<dbReference type="PRINTS" id="PR00344">
    <property type="entry name" value="BCTRLSENSOR"/>
</dbReference>
<dbReference type="InterPro" id="IPR005467">
    <property type="entry name" value="His_kinase_dom"/>
</dbReference>
<evidence type="ECO:0000259" key="15">
    <source>
        <dbReference type="PROSITE" id="PS50109"/>
    </source>
</evidence>
<dbReference type="Pfam" id="PF07694">
    <property type="entry name" value="5TM-5TMR_LYT"/>
    <property type="match status" value="1"/>
</dbReference>
<evidence type="ECO:0000256" key="2">
    <source>
        <dbReference type="ARBA" id="ARBA00004651"/>
    </source>
</evidence>
<name>A0ABY3SRW7_9BACL</name>
<evidence type="ECO:0000256" key="8">
    <source>
        <dbReference type="ARBA" id="ARBA00022741"/>
    </source>
</evidence>
<feature type="transmembrane region" description="Helical" evidence="14">
    <location>
        <begin position="45"/>
        <end position="64"/>
    </location>
</feature>
<evidence type="ECO:0000256" key="12">
    <source>
        <dbReference type="ARBA" id="ARBA00023012"/>
    </source>
</evidence>
<evidence type="ECO:0000256" key="6">
    <source>
        <dbReference type="ARBA" id="ARBA00022679"/>
    </source>
</evidence>
<keyword evidence="12" id="KW-0902">Two-component regulatory system</keyword>
<keyword evidence="10 16" id="KW-0067">ATP-binding</keyword>
<evidence type="ECO:0000256" key="10">
    <source>
        <dbReference type="ARBA" id="ARBA00022840"/>
    </source>
</evidence>
<evidence type="ECO:0000256" key="13">
    <source>
        <dbReference type="ARBA" id="ARBA00023136"/>
    </source>
</evidence>
<feature type="transmembrane region" description="Helical" evidence="14">
    <location>
        <begin position="76"/>
        <end position="101"/>
    </location>
</feature>
<keyword evidence="11 14" id="KW-1133">Transmembrane helix</keyword>
<dbReference type="PROSITE" id="PS50109">
    <property type="entry name" value="HIS_KIN"/>
    <property type="match status" value="1"/>
</dbReference>
<sequence>MRGAAMYVTLSLKDLLLNMLIVITPTFVYQFYWTKNGGVESGKDGFIVGICSAVSLLLCMTFPIHMDGGFIYDLRFLPVILSFLYGGRWSGVFVTLLLFAYRYTLGGGGGSGFYLTLLINSLFSAMLYVMIPAFHRMSRNAKLRLIVWFSLGSSAFFLFILIVMRWKAHIPISHEFVFFGFLYLMVHPLTSWTMVYLIEELRETAKLRENIQRAEKLQVLSELSASVAHEIRNPMTTARGFMQLMKQEVKDNTKLHFYSSMIIDEIDRAQLIINDFLSFAKPQVEKMEYVEIEPQMKQAVDIMTPYALLKNVDIQMSPFENSPLVYVSKEKFTQCLVNILKNAVESIQTDEGLIQFSASINGDYTDIHIRDNGVGMTTEEVNRLGEPFYSTKEKGTGLGMMVCHRIIQSFQGNVAVSSEKGKGTLITITLPIHQAS</sequence>
<dbReference type="Proteomes" id="UP001649230">
    <property type="component" value="Chromosome"/>
</dbReference>
<evidence type="ECO:0000256" key="14">
    <source>
        <dbReference type="SAM" id="Phobius"/>
    </source>
</evidence>
<dbReference type="Pfam" id="PF00512">
    <property type="entry name" value="HisKA"/>
    <property type="match status" value="1"/>
</dbReference>
<keyword evidence="7 14" id="KW-0812">Transmembrane</keyword>
<dbReference type="RefSeq" id="WP_235122843.1">
    <property type="nucleotide sequence ID" value="NZ_CP090978.1"/>
</dbReference>
<organism evidence="16 17">
    <name type="scientific">Paenibacillus hexagrammi</name>
    <dbReference type="NCBI Taxonomy" id="2908839"/>
    <lineage>
        <taxon>Bacteria</taxon>
        <taxon>Bacillati</taxon>
        <taxon>Bacillota</taxon>
        <taxon>Bacilli</taxon>
        <taxon>Bacillales</taxon>
        <taxon>Paenibacillaceae</taxon>
        <taxon>Paenibacillus</taxon>
    </lineage>
</organism>
<feature type="domain" description="Histidine kinase" evidence="15">
    <location>
        <begin position="226"/>
        <end position="434"/>
    </location>
</feature>
<keyword evidence="4" id="KW-1003">Cell membrane</keyword>
<dbReference type="SMART" id="SM00387">
    <property type="entry name" value="HATPase_c"/>
    <property type="match status" value="1"/>
</dbReference>
<evidence type="ECO:0000256" key="4">
    <source>
        <dbReference type="ARBA" id="ARBA00022475"/>
    </source>
</evidence>
<gene>
    <name evidence="16" type="ORF">L0M14_07150</name>
</gene>
<keyword evidence="6" id="KW-0808">Transferase</keyword>
<feature type="transmembrane region" description="Helical" evidence="14">
    <location>
        <begin position="176"/>
        <end position="198"/>
    </location>
</feature>
<evidence type="ECO:0000256" key="11">
    <source>
        <dbReference type="ARBA" id="ARBA00022989"/>
    </source>
</evidence>
<dbReference type="GO" id="GO:0005524">
    <property type="term" value="F:ATP binding"/>
    <property type="evidence" value="ECO:0007669"/>
    <property type="project" value="UniProtKB-KW"/>
</dbReference>
<proteinExistence type="predicted"/>
<dbReference type="SUPFAM" id="SSF55874">
    <property type="entry name" value="ATPase domain of HSP90 chaperone/DNA topoisomerase II/histidine kinase"/>
    <property type="match status" value="1"/>
</dbReference>
<evidence type="ECO:0000256" key="1">
    <source>
        <dbReference type="ARBA" id="ARBA00000085"/>
    </source>
</evidence>
<evidence type="ECO:0000313" key="16">
    <source>
        <dbReference type="EMBL" id="UJF36290.1"/>
    </source>
</evidence>
<feature type="transmembrane region" description="Helical" evidence="14">
    <location>
        <begin position="15"/>
        <end position="33"/>
    </location>
</feature>
<protein>
    <recommendedName>
        <fullName evidence="3">histidine kinase</fullName>
        <ecNumber evidence="3">2.7.13.3</ecNumber>
    </recommendedName>
</protein>
<evidence type="ECO:0000256" key="7">
    <source>
        <dbReference type="ARBA" id="ARBA00022692"/>
    </source>
</evidence>
<dbReference type="InterPro" id="IPR004358">
    <property type="entry name" value="Sig_transdc_His_kin-like_C"/>
</dbReference>
<dbReference type="SMART" id="SM00388">
    <property type="entry name" value="HisKA"/>
    <property type="match status" value="1"/>
</dbReference>
<keyword evidence="8" id="KW-0547">Nucleotide-binding</keyword>